<dbReference type="RefSeq" id="WP_155342713.1">
    <property type="nucleotide sequence ID" value="NZ_BAAAHM010000001.1"/>
</dbReference>
<evidence type="ECO:0000313" key="3">
    <source>
        <dbReference type="EMBL" id="GES17565.1"/>
    </source>
</evidence>
<proteinExistence type="predicted"/>
<feature type="domain" description="Transposase IS4-like" evidence="2">
    <location>
        <begin position="12"/>
        <end position="103"/>
    </location>
</feature>
<name>A0A5M3X7B0_9ACTN</name>
<evidence type="ECO:0000256" key="1">
    <source>
        <dbReference type="SAM" id="MobiDB-lite"/>
    </source>
</evidence>
<evidence type="ECO:0000313" key="4">
    <source>
        <dbReference type="Proteomes" id="UP000377595"/>
    </source>
</evidence>
<dbReference type="AlphaFoldDB" id="A0A5M3X7B0"/>
<feature type="region of interest" description="Disordered" evidence="1">
    <location>
        <begin position="87"/>
        <end position="119"/>
    </location>
</feature>
<dbReference type="InterPro" id="IPR002559">
    <property type="entry name" value="Transposase_11"/>
</dbReference>
<dbReference type="Proteomes" id="UP000377595">
    <property type="component" value="Unassembled WGS sequence"/>
</dbReference>
<organism evidence="3 4">
    <name type="scientific">Acrocarpospora pleiomorpha</name>
    <dbReference type="NCBI Taxonomy" id="90975"/>
    <lineage>
        <taxon>Bacteria</taxon>
        <taxon>Bacillati</taxon>
        <taxon>Actinomycetota</taxon>
        <taxon>Actinomycetes</taxon>
        <taxon>Streptosporangiales</taxon>
        <taxon>Streptosporangiaceae</taxon>
        <taxon>Acrocarpospora</taxon>
    </lineage>
</organism>
<evidence type="ECO:0000259" key="2">
    <source>
        <dbReference type="Pfam" id="PF01609"/>
    </source>
</evidence>
<dbReference type="GO" id="GO:0003677">
    <property type="term" value="F:DNA binding"/>
    <property type="evidence" value="ECO:0007669"/>
    <property type="project" value="InterPro"/>
</dbReference>
<gene>
    <name evidence="3" type="ORF">Aple_004600</name>
</gene>
<feature type="region of interest" description="Disordered" evidence="1">
    <location>
        <begin position="1"/>
        <end position="20"/>
    </location>
</feature>
<reference evidence="3 4" key="1">
    <citation type="submission" date="2019-10" db="EMBL/GenBank/DDBJ databases">
        <title>Whole genome shotgun sequence of Acrocarpospora pleiomorpha NBRC 16267.</title>
        <authorList>
            <person name="Ichikawa N."/>
            <person name="Kimura A."/>
            <person name="Kitahashi Y."/>
            <person name="Komaki H."/>
            <person name="Oguchi A."/>
        </authorList>
    </citation>
    <scope>NUCLEOTIDE SEQUENCE [LARGE SCALE GENOMIC DNA]</scope>
    <source>
        <strain evidence="3 4">NBRC 16267</strain>
    </source>
</reference>
<dbReference type="Pfam" id="PF01609">
    <property type="entry name" value="DDE_Tnp_1"/>
    <property type="match status" value="1"/>
</dbReference>
<comment type="caution">
    <text evidence="3">The sequence shown here is derived from an EMBL/GenBank/DDBJ whole genome shotgun (WGS) entry which is preliminary data.</text>
</comment>
<dbReference type="OrthoDB" id="4546548at2"/>
<keyword evidence="4" id="KW-1185">Reference proteome</keyword>
<dbReference type="GO" id="GO:0006313">
    <property type="term" value="P:DNA transposition"/>
    <property type="evidence" value="ECO:0007669"/>
    <property type="project" value="InterPro"/>
</dbReference>
<dbReference type="EMBL" id="BLAF01000004">
    <property type="protein sequence ID" value="GES17565.1"/>
    <property type="molecule type" value="Genomic_DNA"/>
</dbReference>
<protein>
    <recommendedName>
        <fullName evidence="2">Transposase IS4-like domain-containing protein</fullName>
    </recommendedName>
</protein>
<accession>A0A5M3X7B0</accession>
<dbReference type="GO" id="GO:0004803">
    <property type="term" value="F:transposase activity"/>
    <property type="evidence" value="ECO:0007669"/>
    <property type="project" value="InterPro"/>
</dbReference>
<sequence length="119" mass="12683">MSADESRAAQAIGRSRGGLTTKVHLLAEGRGRSLVKRLTAGQAADTKELVALLDAVAVPRPGGVGRHRKKLDHLTADKAYGSKANRRSLWARGIPHTIPERAGSARNATGQHHDPSDRP</sequence>